<dbReference type="PATRIC" id="fig|54915.3.peg.1587"/>
<evidence type="ECO:0000313" key="3">
    <source>
        <dbReference type="Proteomes" id="UP000036834"/>
    </source>
</evidence>
<feature type="compositionally biased region" description="Low complexity" evidence="1">
    <location>
        <begin position="76"/>
        <end position="87"/>
    </location>
</feature>
<dbReference type="AlphaFoldDB" id="A0A0K9YVL6"/>
<organism evidence="2 3">
    <name type="scientific">Brevibacillus reuszeri</name>
    <dbReference type="NCBI Taxonomy" id="54915"/>
    <lineage>
        <taxon>Bacteria</taxon>
        <taxon>Bacillati</taxon>
        <taxon>Bacillota</taxon>
        <taxon>Bacilli</taxon>
        <taxon>Bacillales</taxon>
        <taxon>Paenibacillaceae</taxon>
        <taxon>Brevibacillus</taxon>
    </lineage>
</organism>
<sequence length="227" mass="24533">MKEVKQMRKKELLFGFGAGLLVATSVLGVLSSRETELVPVITKEQIKKSAEEMQMVILTPDEYEQWQQEKKVSVQPTPTAPKAPKTPSLEQTSKPQTNSPEAPEKATVDQTTPPKAAGAAVTQTQAQSPAGTTGTTAPATTQTPTAPIVETPKVVEKKHSFTVPYKATAEQVARILVDEGVLPADNKFVDQLRSQNKLNRIRVGTYEVSDSATEAEIATLITTPPKK</sequence>
<protein>
    <submittedName>
        <fullName evidence="2">DNA polymerase III subunit gamma/tau</fullName>
    </submittedName>
</protein>
<dbReference type="Gene3D" id="3.30.1490.480">
    <property type="entry name" value="Endolytic murein transglycosylase"/>
    <property type="match status" value="1"/>
</dbReference>
<dbReference type="STRING" id="54915.ADS79_12995"/>
<gene>
    <name evidence="2" type="ORF">ADS79_12995</name>
</gene>
<accession>A0A0K9YVL6</accession>
<dbReference type="OrthoDB" id="2476817at2"/>
<name>A0A0K9YVL6_9BACL</name>
<feature type="region of interest" description="Disordered" evidence="1">
    <location>
        <begin position="65"/>
        <end position="148"/>
    </location>
</feature>
<evidence type="ECO:0000313" key="2">
    <source>
        <dbReference type="EMBL" id="KNB72754.1"/>
    </source>
</evidence>
<evidence type="ECO:0000256" key="1">
    <source>
        <dbReference type="SAM" id="MobiDB-lite"/>
    </source>
</evidence>
<feature type="compositionally biased region" description="Polar residues" evidence="1">
    <location>
        <begin position="88"/>
        <end position="100"/>
    </location>
</feature>
<dbReference type="EMBL" id="LGIQ01000007">
    <property type="protein sequence ID" value="KNB72754.1"/>
    <property type="molecule type" value="Genomic_DNA"/>
</dbReference>
<proteinExistence type="predicted"/>
<feature type="compositionally biased region" description="Low complexity" evidence="1">
    <location>
        <begin position="116"/>
        <end position="147"/>
    </location>
</feature>
<comment type="caution">
    <text evidence="2">The sequence shown here is derived from an EMBL/GenBank/DDBJ whole genome shotgun (WGS) entry which is preliminary data.</text>
</comment>
<reference evidence="3" key="1">
    <citation type="submission" date="2015-07" db="EMBL/GenBank/DDBJ databases">
        <title>Genome sequencing project for genomic taxonomy and phylogenomics of Bacillus-like bacteria.</title>
        <authorList>
            <person name="Liu B."/>
            <person name="Wang J."/>
            <person name="Zhu Y."/>
            <person name="Liu G."/>
            <person name="Chen Q."/>
            <person name="Chen Z."/>
            <person name="Lan J."/>
            <person name="Che J."/>
            <person name="Ge C."/>
            <person name="Shi H."/>
            <person name="Pan Z."/>
            <person name="Liu X."/>
        </authorList>
    </citation>
    <scope>NUCLEOTIDE SEQUENCE [LARGE SCALE GENOMIC DNA]</scope>
    <source>
        <strain evidence="3">DSM 9887</strain>
    </source>
</reference>
<dbReference type="Proteomes" id="UP000036834">
    <property type="component" value="Unassembled WGS sequence"/>
</dbReference>